<sequence>MDRFRPSYAVFSVPGASSIQLGQFSSPALSDKLAPGRSSVINPEDPEEKKMLFSVLIYASEDFMDAVSPEEHDEIMRHHRAFHEHTKGSKTFASAIKLMSTGTAVTVNKESDDYLVTDGPFAETKEQFMGFYLIDCPSLEEAIDTVKLLPLEHGRVEIRPVEYFEGADFKNAERLVIDAS</sequence>
<accession>A0A0M7AWV7</accession>
<protein>
    <submittedName>
        <fullName evidence="3">YCII-related domain protein</fullName>
    </submittedName>
</protein>
<proteinExistence type="inferred from homology"/>
<dbReference type="GeneID" id="97672752"/>
<evidence type="ECO:0000313" key="4">
    <source>
        <dbReference type="Proteomes" id="UP000049983"/>
    </source>
</evidence>
<dbReference type="InterPro" id="IPR011008">
    <property type="entry name" value="Dimeric_a/b-barrel"/>
</dbReference>
<gene>
    <name evidence="3" type="ORF">LA5096_05506</name>
</gene>
<dbReference type="EMBL" id="CXWC01000015">
    <property type="protein sequence ID" value="CTQ78213.1"/>
    <property type="molecule type" value="Genomic_DNA"/>
</dbReference>
<dbReference type="AlphaFoldDB" id="A0A0M7AWV7"/>
<reference evidence="4" key="1">
    <citation type="submission" date="2015-07" db="EMBL/GenBank/DDBJ databases">
        <authorList>
            <person name="Rodrigo-Torres Lidia"/>
            <person name="Arahal R.David."/>
        </authorList>
    </citation>
    <scope>NUCLEOTIDE SEQUENCE [LARGE SCALE GENOMIC DNA]</scope>
    <source>
        <strain evidence="4">CECT 5096</strain>
    </source>
</reference>
<dbReference type="SUPFAM" id="SSF54909">
    <property type="entry name" value="Dimeric alpha+beta barrel"/>
    <property type="match status" value="1"/>
</dbReference>
<dbReference type="Pfam" id="PF03795">
    <property type="entry name" value="YCII"/>
    <property type="match status" value="1"/>
</dbReference>
<dbReference type="STRING" id="311410.LA5095_04931"/>
<keyword evidence="4" id="KW-1185">Reference proteome</keyword>
<dbReference type="PANTHER" id="PTHR35174:SF3">
    <property type="entry name" value="BLL7171 PROTEIN"/>
    <property type="match status" value="1"/>
</dbReference>
<dbReference type="PANTHER" id="PTHR35174">
    <property type="entry name" value="BLL7171 PROTEIN-RELATED"/>
    <property type="match status" value="1"/>
</dbReference>
<dbReference type="InterPro" id="IPR005545">
    <property type="entry name" value="YCII"/>
</dbReference>
<organism evidence="3 4">
    <name type="scientific">Roseibium album</name>
    <dbReference type="NCBI Taxonomy" id="311410"/>
    <lineage>
        <taxon>Bacteria</taxon>
        <taxon>Pseudomonadati</taxon>
        <taxon>Pseudomonadota</taxon>
        <taxon>Alphaproteobacteria</taxon>
        <taxon>Hyphomicrobiales</taxon>
        <taxon>Stappiaceae</taxon>
        <taxon>Roseibium</taxon>
    </lineage>
</organism>
<name>A0A0M7AWV7_9HYPH</name>
<comment type="similarity">
    <text evidence="1">Belongs to the YciI family.</text>
</comment>
<feature type="domain" description="YCII-related" evidence="2">
    <location>
        <begin position="51"/>
        <end position="164"/>
    </location>
</feature>
<evidence type="ECO:0000313" key="3">
    <source>
        <dbReference type="EMBL" id="CTQ78213.1"/>
    </source>
</evidence>
<evidence type="ECO:0000259" key="2">
    <source>
        <dbReference type="Pfam" id="PF03795"/>
    </source>
</evidence>
<evidence type="ECO:0000256" key="1">
    <source>
        <dbReference type="ARBA" id="ARBA00007689"/>
    </source>
</evidence>
<dbReference type="Gene3D" id="3.30.70.1060">
    <property type="entry name" value="Dimeric alpha+beta barrel"/>
    <property type="match status" value="1"/>
</dbReference>
<dbReference type="Proteomes" id="UP000049983">
    <property type="component" value="Unassembled WGS sequence"/>
</dbReference>
<dbReference type="RefSeq" id="WP_158510437.1">
    <property type="nucleotide sequence ID" value="NZ_CXWA01000009.1"/>
</dbReference>